<dbReference type="PANTHER" id="PTHR42924">
    <property type="entry name" value="EXONUCLEASE"/>
    <property type="match status" value="1"/>
</dbReference>
<dbReference type="Pfam" id="PF02811">
    <property type="entry name" value="PHP"/>
    <property type="match status" value="1"/>
</dbReference>
<dbReference type="CDD" id="cd07432">
    <property type="entry name" value="PHP_HisPPase"/>
    <property type="match status" value="1"/>
</dbReference>
<reference evidence="2" key="1">
    <citation type="submission" date="2020-10" db="EMBL/GenBank/DDBJ databases">
        <authorList>
            <person name="Gilroy R."/>
        </authorList>
    </citation>
    <scope>NUCLEOTIDE SEQUENCE</scope>
    <source>
        <strain evidence="2">CHK199-13235</strain>
    </source>
</reference>
<dbReference type="GO" id="GO:0035312">
    <property type="term" value="F:5'-3' DNA exonuclease activity"/>
    <property type="evidence" value="ECO:0007669"/>
    <property type="project" value="TreeGrafter"/>
</dbReference>
<dbReference type="InterPro" id="IPR016195">
    <property type="entry name" value="Pol/histidinol_Pase-like"/>
</dbReference>
<dbReference type="Proteomes" id="UP000824002">
    <property type="component" value="Unassembled WGS sequence"/>
</dbReference>
<protein>
    <submittedName>
        <fullName evidence="2">PHP domain-containing protein</fullName>
    </submittedName>
</protein>
<reference evidence="2" key="2">
    <citation type="journal article" date="2021" name="PeerJ">
        <title>Extensive microbial diversity within the chicken gut microbiome revealed by metagenomics and culture.</title>
        <authorList>
            <person name="Gilroy R."/>
            <person name="Ravi A."/>
            <person name="Getino M."/>
            <person name="Pursley I."/>
            <person name="Horton D.L."/>
            <person name="Alikhan N.F."/>
            <person name="Baker D."/>
            <person name="Gharbi K."/>
            <person name="Hall N."/>
            <person name="Watson M."/>
            <person name="Adriaenssens E.M."/>
            <person name="Foster-Nyarko E."/>
            <person name="Jarju S."/>
            <person name="Secka A."/>
            <person name="Antonio M."/>
            <person name="Oren A."/>
            <person name="Chaudhuri R.R."/>
            <person name="La Ragione R."/>
            <person name="Hildebrand F."/>
            <person name="Pallen M.J."/>
        </authorList>
    </citation>
    <scope>NUCLEOTIDE SEQUENCE</scope>
    <source>
        <strain evidence="2">CHK199-13235</strain>
    </source>
</reference>
<dbReference type="AlphaFoldDB" id="A0A9D1K015"/>
<dbReference type="EMBL" id="DVJP01000054">
    <property type="protein sequence ID" value="HIS76835.1"/>
    <property type="molecule type" value="Genomic_DNA"/>
</dbReference>
<dbReference type="SUPFAM" id="SSF89550">
    <property type="entry name" value="PHP domain-like"/>
    <property type="match status" value="1"/>
</dbReference>
<dbReference type="Gene3D" id="3.20.20.140">
    <property type="entry name" value="Metal-dependent hydrolases"/>
    <property type="match status" value="1"/>
</dbReference>
<dbReference type="GO" id="GO:0004534">
    <property type="term" value="F:5'-3' RNA exonuclease activity"/>
    <property type="evidence" value="ECO:0007669"/>
    <property type="project" value="TreeGrafter"/>
</dbReference>
<feature type="domain" description="PHP" evidence="1">
    <location>
        <begin position="6"/>
        <end position="107"/>
    </location>
</feature>
<dbReference type="Pfam" id="PF13263">
    <property type="entry name" value="PHP_C"/>
    <property type="match status" value="1"/>
</dbReference>
<sequence>MLYRTELHCHTQGVSVCGKCPPEEAARLYIEAGYAGVVVTDHMNRWTFRDFPEGTPWETMVKHFISGWERFQKAAGDRLFVMLGMELRFDENDNDYLVYGITPEFLLAHPEMMEMNPASFSELAHENGCMIFQAHPFRDRMTVIDPRCLDGIEVYNGHKGHDSRNDIAQSWAERYGLLQISGSDSHYVDSCGTGGILTPVPVRSSRELLEALKSQPQLIRE</sequence>
<evidence type="ECO:0000313" key="2">
    <source>
        <dbReference type="EMBL" id="HIS76835.1"/>
    </source>
</evidence>
<evidence type="ECO:0000259" key="1">
    <source>
        <dbReference type="Pfam" id="PF02811"/>
    </source>
</evidence>
<dbReference type="InterPro" id="IPR052018">
    <property type="entry name" value="PHP_domain"/>
</dbReference>
<evidence type="ECO:0000313" key="3">
    <source>
        <dbReference type="Proteomes" id="UP000824002"/>
    </source>
</evidence>
<proteinExistence type="predicted"/>
<comment type="caution">
    <text evidence="2">The sequence shown here is derived from an EMBL/GenBank/DDBJ whole genome shotgun (WGS) entry which is preliminary data.</text>
</comment>
<accession>A0A9D1K015</accession>
<gene>
    <name evidence="2" type="ORF">IAB51_08510</name>
</gene>
<dbReference type="PANTHER" id="PTHR42924:SF3">
    <property type="entry name" value="POLYMERASE_HISTIDINOL PHOSPHATASE N-TERMINAL DOMAIN-CONTAINING PROTEIN"/>
    <property type="match status" value="1"/>
</dbReference>
<organism evidence="2 3">
    <name type="scientific">Candidatus Merdivicinus excrementipullorum</name>
    <dbReference type="NCBI Taxonomy" id="2840867"/>
    <lineage>
        <taxon>Bacteria</taxon>
        <taxon>Bacillati</taxon>
        <taxon>Bacillota</taxon>
        <taxon>Clostridia</taxon>
        <taxon>Eubacteriales</taxon>
        <taxon>Oscillospiraceae</taxon>
        <taxon>Oscillospiraceae incertae sedis</taxon>
        <taxon>Candidatus Merdivicinus</taxon>
    </lineage>
</organism>
<name>A0A9D1K015_9FIRM</name>
<dbReference type="InterPro" id="IPR004013">
    <property type="entry name" value="PHP_dom"/>
</dbReference>